<dbReference type="SUPFAM" id="SSF54593">
    <property type="entry name" value="Glyoxalase/Bleomycin resistance protein/Dihydroxybiphenyl dioxygenase"/>
    <property type="match status" value="1"/>
</dbReference>
<dbReference type="InterPro" id="IPR029068">
    <property type="entry name" value="Glyas_Bleomycin-R_OHBP_Dase"/>
</dbReference>
<dbReference type="Pfam" id="PF18029">
    <property type="entry name" value="Glyoxalase_6"/>
    <property type="match status" value="1"/>
</dbReference>
<organism evidence="2 3">
    <name type="scientific">Streptomyces albidochromogenes</name>
    <dbReference type="NCBI Taxonomy" id="329524"/>
    <lineage>
        <taxon>Bacteria</taxon>
        <taxon>Bacillati</taxon>
        <taxon>Actinomycetota</taxon>
        <taxon>Actinomycetes</taxon>
        <taxon>Kitasatosporales</taxon>
        <taxon>Streptomycetaceae</taxon>
        <taxon>Streptomyces</taxon>
    </lineage>
</organism>
<dbReference type="InterPro" id="IPR041581">
    <property type="entry name" value="Glyoxalase_6"/>
</dbReference>
<dbReference type="RefSeq" id="WP_386707027.1">
    <property type="nucleotide sequence ID" value="NZ_JBHXIJ010000003.1"/>
</dbReference>
<dbReference type="EMBL" id="JBHXIJ010000003">
    <property type="protein sequence ID" value="MFD5097530.1"/>
    <property type="molecule type" value="Genomic_DNA"/>
</dbReference>
<evidence type="ECO:0000313" key="2">
    <source>
        <dbReference type="EMBL" id="MFD5097530.1"/>
    </source>
</evidence>
<feature type="domain" description="Glyoxalase-like" evidence="1">
    <location>
        <begin position="4"/>
        <end position="90"/>
    </location>
</feature>
<accession>A0ABW6FDJ1</accession>
<dbReference type="Proteomes" id="UP001598448">
    <property type="component" value="Unassembled WGS sequence"/>
</dbReference>
<proteinExistence type="predicted"/>
<comment type="caution">
    <text evidence="2">The sequence shown here is derived from an EMBL/GenBank/DDBJ whole genome shotgun (WGS) entry which is preliminary data.</text>
</comment>
<sequence length="90" mass="9705">MPEAVIDPAGHGSRVWFRQVPEGGRQEPVALRPEGAGGVTSHWTSAHSGSRLVERLIEADRTVLRIKDEPNTGLYAAAMQDPEGNGFDVV</sequence>
<evidence type="ECO:0000313" key="3">
    <source>
        <dbReference type="Proteomes" id="UP001598448"/>
    </source>
</evidence>
<protein>
    <submittedName>
        <fullName evidence="2">VOC family protein</fullName>
    </submittedName>
</protein>
<evidence type="ECO:0000259" key="1">
    <source>
        <dbReference type="Pfam" id="PF18029"/>
    </source>
</evidence>
<keyword evidence="3" id="KW-1185">Reference proteome</keyword>
<gene>
    <name evidence="2" type="ORF">ACFWJN_00845</name>
</gene>
<reference evidence="2 3" key="1">
    <citation type="submission" date="2024-09" db="EMBL/GenBank/DDBJ databases">
        <title>The Natural Products Discovery Center: Release of the First 8490 Sequenced Strains for Exploring Actinobacteria Biosynthetic Diversity.</title>
        <authorList>
            <person name="Kalkreuter E."/>
            <person name="Kautsar S.A."/>
            <person name="Yang D."/>
            <person name="Bader C.D."/>
            <person name="Teijaro C.N."/>
            <person name="Fluegel L."/>
            <person name="Davis C.M."/>
            <person name="Simpson J.R."/>
            <person name="Lauterbach L."/>
            <person name="Steele A.D."/>
            <person name="Gui C."/>
            <person name="Meng S."/>
            <person name="Li G."/>
            <person name="Viehrig K."/>
            <person name="Ye F."/>
            <person name="Su P."/>
            <person name="Kiefer A.F."/>
            <person name="Nichols A."/>
            <person name="Cepeda A.J."/>
            <person name="Yan W."/>
            <person name="Fan B."/>
            <person name="Jiang Y."/>
            <person name="Adhikari A."/>
            <person name="Zheng C.-J."/>
            <person name="Schuster L."/>
            <person name="Cowan T.M."/>
            <person name="Smanski M.J."/>
            <person name="Chevrette M.G."/>
            <person name="De Carvalho L.P.S."/>
            <person name="Shen B."/>
        </authorList>
    </citation>
    <scope>NUCLEOTIDE SEQUENCE [LARGE SCALE GENOMIC DNA]</scope>
    <source>
        <strain evidence="2 3">NPDC058348</strain>
    </source>
</reference>
<name>A0ABW6FDJ1_9ACTN</name>